<dbReference type="GO" id="GO:0044877">
    <property type="term" value="F:protein-containing complex binding"/>
    <property type="evidence" value="ECO:0007669"/>
    <property type="project" value="TreeGrafter"/>
</dbReference>
<accession>A0A0D5LTG4</accession>
<name>A0A0D5LTG4_MAREN</name>
<reference evidence="2 3" key="1">
    <citation type="journal article" date="2015" name="Genome Announc.">
        <title>Complete genome sequence of Martelella endophytica YC6887, which has antifungal activity associated with a halophyte.</title>
        <authorList>
            <person name="Khan A."/>
            <person name="Khan H."/>
            <person name="Chung E.J."/>
            <person name="Hossain M.T."/>
            <person name="Chung Y.R."/>
        </authorList>
    </citation>
    <scope>NUCLEOTIDE SEQUENCE [LARGE SCALE GENOMIC DNA]</scope>
    <source>
        <strain evidence="2">YC6887</strain>
    </source>
</reference>
<dbReference type="AlphaFoldDB" id="A0A0D5LTG4"/>
<gene>
    <name evidence="2" type="ORF">TM49_20320</name>
</gene>
<dbReference type="PANTHER" id="PTHR12126">
    <property type="entry name" value="NADH-UBIQUINONE OXIDOREDUCTASE 39 KDA SUBUNIT-RELATED"/>
    <property type="match status" value="1"/>
</dbReference>
<dbReference type="RefSeq" id="WP_045683899.1">
    <property type="nucleotide sequence ID" value="NZ_CP010803.1"/>
</dbReference>
<dbReference type="EMBL" id="CP010803">
    <property type="protein sequence ID" value="AJY47484.1"/>
    <property type="molecule type" value="Genomic_DNA"/>
</dbReference>
<dbReference type="InterPro" id="IPR016040">
    <property type="entry name" value="NAD(P)-bd_dom"/>
</dbReference>
<dbReference type="PATRIC" id="fig|1486262.3.peg.4200"/>
<organism evidence="2 3">
    <name type="scientific">Martelella endophytica</name>
    <dbReference type="NCBI Taxonomy" id="1486262"/>
    <lineage>
        <taxon>Bacteria</taxon>
        <taxon>Pseudomonadati</taxon>
        <taxon>Pseudomonadota</taxon>
        <taxon>Alphaproteobacteria</taxon>
        <taxon>Hyphomicrobiales</taxon>
        <taxon>Aurantimonadaceae</taxon>
        <taxon>Martelella</taxon>
    </lineage>
</organism>
<evidence type="ECO:0000313" key="2">
    <source>
        <dbReference type="EMBL" id="AJY47484.1"/>
    </source>
</evidence>
<proteinExistence type="predicted"/>
<dbReference type="InterPro" id="IPR036291">
    <property type="entry name" value="NAD(P)-bd_dom_sf"/>
</dbReference>
<sequence>MPGIFVAGATGYLGRRLCRAFRASGLAVTALVRDRERAGAISLDADRLVEAEATDPAALGGSMAGCDTVISALGITRQTDGLTYRDVDYQANLNLLREAEAAGITRFAYVHVFNGALLARESALARAKQDFVEALEKSPLAATVIAPTGYFSDMESVFDMARKGRVFLFGDGSVRVNPIDGDDLAAVCVDAVQAGAPYIEAGGPDIMTFDEIGQLAFEALGRKPRFLHMPYPIADGALKLIRRVTPQQAYGPFEFFVAASRSDMVAPCHGTLRLADHFRALAAAKA</sequence>
<keyword evidence="3" id="KW-1185">Reference proteome</keyword>
<feature type="domain" description="NAD(P)-binding" evidence="1">
    <location>
        <begin position="8"/>
        <end position="193"/>
    </location>
</feature>
<dbReference type="InterPro" id="IPR051207">
    <property type="entry name" value="ComplexI_NDUFA9_subunit"/>
</dbReference>
<dbReference type="HOGENOM" id="CLU_007383_6_6_5"/>
<dbReference type="PANTHER" id="PTHR12126:SF11">
    <property type="entry name" value="NADH DEHYDROGENASE [UBIQUINONE] 1 ALPHA SUBCOMPLEX SUBUNIT 9, MITOCHONDRIAL"/>
    <property type="match status" value="1"/>
</dbReference>
<dbReference type="Proteomes" id="UP000032611">
    <property type="component" value="Chromosome"/>
</dbReference>
<dbReference type="Pfam" id="PF13460">
    <property type="entry name" value="NAD_binding_10"/>
    <property type="match status" value="1"/>
</dbReference>
<dbReference type="CDD" id="cd05243">
    <property type="entry name" value="SDR_a5"/>
    <property type="match status" value="1"/>
</dbReference>
<dbReference type="KEGG" id="mey:TM49_20320"/>
<evidence type="ECO:0000259" key="1">
    <source>
        <dbReference type="Pfam" id="PF13460"/>
    </source>
</evidence>
<protein>
    <submittedName>
        <fullName evidence="2">3-beta hydroxysteroid dehydrogenase</fullName>
    </submittedName>
</protein>
<dbReference type="STRING" id="1486262.TM49_20320"/>
<dbReference type="OrthoDB" id="7419852at2"/>
<dbReference type="Gene3D" id="3.40.50.720">
    <property type="entry name" value="NAD(P)-binding Rossmann-like Domain"/>
    <property type="match status" value="1"/>
</dbReference>
<evidence type="ECO:0000313" key="3">
    <source>
        <dbReference type="Proteomes" id="UP000032611"/>
    </source>
</evidence>
<dbReference type="SUPFAM" id="SSF51735">
    <property type="entry name" value="NAD(P)-binding Rossmann-fold domains"/>
    <property type="match status" value="1"/>
</dbReference>